<keyword evidence="2" id="KW-1185">Reference proteome</keyword>
<dbReference type="RefSeq" id="WP_016211513.1">
    <property type="nucleotide sequence ID" value="NZ_CP012413.1"/>
</dbReference>
<accession>A0A9Q6LRX8</accession>
<evidence type="ECO:0000313" key="2">
    <source>
        <dbReference type="Proteomes" id="UP000422232"/>
    </source>
</evidence>
<dbReference type="GeneID" id="68899557"/>
<sequence length="142" mass="16135">MPVTSKLKAYLNRPNSINRRRALEEMLPFIQEAYQNVSLNNSQGKTVIGAEQTWPEIQRVFSEQYSELISQLSMLEYFRLFTLFDYLSDTGADTTQHMPHGDFCQAVAQIIGLATPHLAKKAIPDFVTTTNHHSRAIYSLGN</sequence>
<dbReference type="AlphaFoldDB" id="A0A9Q6LRX8"/>
<reference evidence="1 2" key="1">
    <citation type="submission" date="2019-04" db="EMBL/GenBank/DDBJ databases">
        <title>Complete genome sequencing of Piscirickettsia salmonis strain Psal-009.</title>
        <authorList>
            <person name="Schober I."/>
            <person name="Bunk B."/>
            <person name="Sproer C."/>
            <person name="Carril G.P."/>
            <person name="Riedel T."/>
            <person name="Flores-Herrera P.A."/>
            <person name="Nourdin-Galindo G."/>
            <person name="Marshall S.H."/>
            <person name="Overmann J."/>
        </authorList>
    </citation>
    <scope>NUCLEOTIDE SEQUENCE [LARGE SCALE GENOMIC DNA]</scope>
    <source>
        <strain evidence="1 2">Psal-009</strain>
    </source>
</reference>
<protein>
    <submittedName>
        <fullName evidence="1">Uncharacterized protein</fullName>
    </submittedName>
</protein>
<organism evidence="1 2">
    <name type="scientific">Piscirickettsia salmonis</name>
    <dbReference type="NCBI Taxonomy" id="1238"/>
    <lineage>
        <taxon>Bacteria</taxon>
        <taxon>Pseudomonadati</taxon>
        <taxon>Pseudomonadota</taxon>
        <taxon>Gammaproteobacteria</taxon>
        <taxon>Thiotrichales</taxon>
        <taxon>Piscirickettsiaceae</taxon>
        <taxon>Piscirickettsia</taxon>
    </lineage>
</organism>
<dbReference type="EMBL" id="CP038908">
    <property type="protein sequence ID" value="QGO05270.1"/>
    <property type="molecule type" value="Genomic_DNA"/>
</dbReference>
<gene>
    <name evidence="1" type="ORF">Psal009_01157</name>
</gene>
<name>A0A9Q6LRX8_PISSA</name>
<proteinExistence type="predicted"/>
<dbReference type="Proteomes" id="UP000422232">
    <property type="component" value="Chromosome"/>
</dbReference>
<evidence type="ECO:0000313" key="1">
    <source>
        <dbReference type="EMBL" id="QGO05270.1"/>
    </source>
</evidence>